<dbReference type="PANTHER" id="PTHR33086:SF62">
    <property type="entry name" value="OS01G0182100 PROTEIN"/>
    <property type="match status" value="1"/>
</dbReference>
<feature type="domain" description="DUF1618" evidence="1">
    <location>
        <begin position="170"/>
        <end position="295"/>
    </location>
</feature>
<comment type="caution">
    <text evidence="2">The sequence shown here is derived from an EMBL/GenBank/DDBJ whole genome shotgun (WGS) entry which is preliminary data.</text>
</comment>
<dbReference type="Pfam" id="PF07762">
    <property type="entry name" value="DUF1618"/>
    <property type="match status" value="1"/>
</dbReference>
<dbReference type="OrthoDB" id="582405at2759"/>
<reference evidence="2 3" key="1">
    <citation type="journal article" date="2019" name="Sci. Rep.">
        <title>A high-quality genome of Eragrostis curvula grass provides insights into Poaceae evolution and supports new strategies to enhance forage quality.</title>
        <authorList>
            <person name="Carballo J."/>
            <person name="Santos B.A.C.M."/>
            <person name="Zappacosta D."/>
            <person name="Garbus I."/>
            <person name="Selva J.P."/>
            <person name="Gallo C.A."/>
            <person name="Diaz A."/>
            <person name="Albertini E."/>
            <person name="Caccamo M."/>
            <person name="Echenique V."/>
        </authorList>
    </citation>
    <scope>NUCLEOTIDE SEQUENCE [LARGE SCALE GENOMIC DNA]</scope>
    <source>
        <strain evidence="3">cv. Victoria</strain>
        <tissue evidence="2">Leaf</tissue>
    </source>
</reference>
<evidence type="ECO:0000259" key="1">
    <source>
        <dbReference type="Pfam" id="PF07762"/>
    </source>
</evidence>
<dbReference type="PANTHER" id="PTHR33086">
    <property type="entry name" value="OS05G0468200 PROTEIN-RELATED"/>
    <property type="match status" value="1"/>
</dbReference>
<dbReference type="Proteomes" id="UP000324897">
    <property type="component" value="Chromosome 5"/>
</dbReference>
<sequence>MVAGMRPDVVVVEPPEVTRLLLEISSSDQFLDHVLEEVHGGRIVSTHQGLIVLYTGTYNSVSTIPPLPNSIPNPASGSPPNTIQGLGLTSAAILSRSNAADYLVAELVTTWSPGLPDAELFLWWSSSAMNPARQWTRRPVRLPLPSELTGPRFLFSIDMVFLVGASLVCWVDLLTGLLVCDLAAPQEPGFRFVSLPEGSEMHTPDGRRPRPEEFRSMGCVGSAKFVDMIGYTQGRPANEVAMKTWTLSPDFKQWNEGSVVVVGDLWASESFKKMQLPHVGPMCPVLSMNEEGVICIEGKQRKKIGAVMKMGESGEQASTVGAVMKRGAGNKETLRLKKGNRMEESQ</sequence>
<evidence type="ECO:0000313" key="3">
    <source>
        <dbReference type="Proteomes" id="UP000324897"/>
    </source>
</evidence>
<organism evidence="2 3">
    <name type="scientific">Eragrostis curvula</name>
    <name type="common">weeping love grass</name>
    <dbReference type="NCBI Taxonomy" id="38414"/>
    <lineage>
        <taxon>Eukaryota</taxon>
        <taxon>Viridiplantae</taxon>
        <taxon>Streptophyta</taxon>
        <taxon>Embryophyta</taxon>
        <taxon>Tracheophyta</taxon>
        <taxon>Spermatophyta</taxon>
        <taxon>Magnoliopsida</taxon>
        <taxon>Liliopsida</taxon>
        <taxon>Poales</taxon>
        <taxon>Poaceae</taxon>
        <taxon>PACMAD clade</taxon>
        <taxon>Chloridoideae</taxon>
        <taxon>Eragrostideae</taxon>
        <taxon>Eragrostidinae</taxon>
        <taxon>Eragrostis</taxon>
    </lineage>
</organism>
<dbReference type="AlphaFoldDB" id="A0A5J9WCS2"/>
<gene>
    <name evidence="2" type="ORF">EJB05_05201</name>
</gene>
<feature type="non-terminal residue" evidence="2">
    <location>
        <position position="1"/>
    </location>
</feature>
<dbReference type="InterPro" id="IPR011676">
    <property type="entry name" value="DUF1618"/>
</dbReference>
<dbReference type="EMBL" id="RWGY01000004">
    <property type="protein sequence ID" value="TVU45705.1"/>
    <property type="molecule type" value="Genomic_DNA"/>
</dbReference>
<dbReference type="Gramene" id="TVU45705">
    <property type="protein sequence ID" value="TVU45705"/>
    <property type="gene ID" value="EJB05_05201"/>
</dbReference>
<accession>A0A5J9WCS2</accession>
<keyword evidence="3" id="KW-1185">Reference proteome</keyword>
<proteinExistence type="predicted"/>
<name>A0A5J9WCS2_9POAL</name>
<protein>
    <recommendedName>
        <fullName evidence="1">DUF1618 domain-containing protein</fullName>
    </recommendedName>
</protein>
<evidence type="ECO:0000313" key="2">
    <source>
        <dbReference type="EMBL" id="TVU45705.1"/>
    </source>
</evidence>